<dbReference type="Gene3D" id="3.90.226.10">
    <property type="entry name" value="2-enoyl-CoA Hydratase, Chain A, domain 1"/>
    <property type="match status" value="1"/>
</dbReference>
<proteinExistence type="inferred from homology"/>
<accession>A0ABU1GHH3</accession>
<keyword evidence="4" id="KW-0413">Isomerase</keyword>
<keyword evidence="6" id="KW-1185">Reference proteome</keyword>
<name>A0ABU1GHH3_9GAMM</name>
<evidence type="ECO:0000256" key="3">
    <source>
        <dbReference type="ARBA" id="ARBA00023140"/>
    </source>
</evidence>
<evidence type="ECO:0000313" key="6">
    <source>
        <dbReference type="Proteomes" id="UP001252270"/>
    </source>
</evidence>
<comment type="subcellular location">
    <subcellularLocation>
        <location evidence="1">Peroxisome</location>
    </subcellularLocation>
</comment>
<dbReference type="InterPro" id="IPR051053">
    <property type="entry name" value="ECH/Chromodomain_protein"/>
</dbReference>
<dbReference type="InterPro" id="IPR029045">
    <property type="entry name" value="ClpP/crotonase-like_dom_sf"/>
</dbReference>
<dbReference type="RefSeq" id="WP_309635496.1">
    <property type="nucleotide sequence ID" value="NZ_JARWAL010000001.1"/>
</dbReference>
<dbReference type="Gene3D" id="1.10.12.10">
    <property type="entry name" value="Lyase 2-enoyl-coa Hydratase, Chain A, domain 2"/>
    <property type="match status" value="1"/>
</dbReference>
<dbReference type="EMBL" id="JARWAL010000001">
    <property type="protein sequence ID" value="MDR5891454.1"/>
    <property type="molecule type" value="Genomic_DNA"/>
</dbReference>
<sequence>MATRITATRRDDGILVLQISCPERRNILDQASYATLIEALDSAEADDGVKVLILTGTENCFTAGNDLDNYRALAQADSVSAVSFLRRLHAFRKPAIAAAEGIAMGLGVSMLLHCDFAYAGHSIRLQLPFSRFALSPVGATTLLLPRLAGPKAASEMLLLGNTFSAREAREIGLVTDTAPDGRALEQAFDCAARLLARPYEALLATKALMRDAQAEAIEAALDREEQALLERCRSPEAQSAIDAFFASRRHP</sequence>
<dbReference type="CDD" id="cd06558">
    <property type="entry name" value="crotonase-like"/>
    <property type="match status" value="1"/>
</dbReference>
<evidence type="ECO:0000256" key="4">
    <source>
        <dbReference type="ARBA" id="ARBA00023235"/>
    </source>
</evidence>
<evidence type="ECO:0000256" key="1">
    <source>
        <dbReference type="ARBA" id="ARBA00004275"/>
    </source>
</evidence>
<evidence type="ECO:0000313" key="5">
    <source>
        <dbReference type="EMBL" id="MDR5891454.1"/>
    </source>
</evidence>
<evidence type="ECO:0000256" key="2">
    <source>
        <dbReference type="ARBA" id="ARBA00005254"/>
    </source>
</evidence>
<dbReference type="PANTHER" id="PTHR43684:SF1">
    <property type="entry name" value="ENOYL-COA DELTA ISOMERASE 2"/>
    <property type="match status" value="1"/>
</dbReference>
<dbReference type="Proteomes" id="UP001252270">
    <property type="component" value="Unassembled WGS sequence"/>
</dbReference>
<dbReference type="InterPro" id="IPR001753">
    <property type="entry name" value="Enoyl-CoA_hydra/iso"/>
</dbReference>
<protein>
    <submittedName>
        <fullName evidence="5">Enoyl-CoA hydratase-related protein</fullName>
    </submittedName>
</protein>
<comment type="similarity">
    <text evidence="2">Belongs to the enoyl-CoA hydratase/isomerase family.</text>
</comment>
<comment type="caution">
    <text evidence="5">The sequence shown here is derived from an EMBL/GenBank/DDBJ whole genome shotgun (WGS) entry which is preliminary data.</text>
</comment>
<reference evidence="5 6" key="1">
    <citation type="submission" date="2023-04" db="EMBL/GenBank/DDBJ databases">
        <title>A long-awaited taxogenomic arrangement of the family Halomonadaceae.</title>
        <authorList>
            <person name="De La Haba R."/>
            <person name="Chuvochina M."/>
            <person name="Wittouck S."/>
            <person name="Arahal D.R."/>
            <person name="Sanchez-Porro C."/>
            <person name="Hugenholtz P."/>
            <person name="Ventosa A."/>
        </authorList>
    </citation>
    <scope>NUCLEOTIDE SEQUENCE [LARGE SCALE GENOMIC DNA]</scope>
    <source>
        <strain evidence="5 6">DSM 17332</strain>
    </source>
</reference>
<dbReference type="Pfam" id="PF00378">
    <property type="entry name" value="ECH_1"/>
    <property type="match status" value="1"/>
</dbReference>
<organism evidence="5 6">
    <name type="scientific">Halomonas mongoliensis</name>
    <dbReference type="NCBI Taxonomy" id="321265"/>
    <lineage>
        <taxon>Bacteria</taxon>
        <taxon>Pseudomonadati</taxon>
        <taxon>Pseudomonadota</taxon>
        <taxon>Gammaproteobacteria</taxon>
        <taxon>Oceanospirillales</taxon>
        <taxon>Halomonadaceae</taxon>
        <taxon>Halomonas</taxon>
    </lineage>
</organism>
<dbReference type="InterPro" id="IPR014748">
    <property type="entry name" value="Enoyl-CoA_hydra_C"/>
</dbReference>
<dbReference type="SUPFAM" id="SSF52096">
    <property type="entry name" value="ClpP/crotonase"/>
    <property type="match status" value="1"/>
</dbReference>
<keyword evidence="3" id="KW-0576">Peroxisome</keyword>
<dbReference type="PANTHER" id="PTHR43684">
    <property type="match status" value="1"/>
</dbReference>
<gene>
    <name evidence="5" type="ORF">QC820_01390</name>
</gene>